<organism evidence="1 2">
    <name type="scientific">Planktomarina temperata RCA23</name>
    <dbReference type="NCBI Taxonomy" id="666509"/>
    <lineage>
        <taxon>Bacteria</taxon>
        <taxon>Pseudomonadati</taxon>
        <taxon>Pseudomonadota</taxon>
        <taxon>Alphaproteobacteria</taxon>
        <taxon>Rhodobacterales</taxon>
        <taxon>Paracoccaceae</taxon>
        <taxon>Planktomarina</taxon>
    </lineage>
</organism>
<dbReference type="Pfam" id="PF23169">
    <property type="entry name" value="HalD"/>
    <property type="match status" value="1"/>
</dbReference>
<reference evidence="1 2" key="1">
    <citation type="journal article" date="2014" name="ISME J.">
        <title>Adaptation of an abundant Roseobacter RCA organism to pelagic systems revealed by genomic and transcriptomic analyses.</title>
        <authorList>
            <person name="Voget S."/>
            <person name="Wemheuer B."/>
            <person name="Brinkhoff T."/>
            <person name="Vollmers J."/>
            <person name="Dietrich S."/>
            <person name="Giebel H.A."/>
            <person name="Beardsley C."/>
            <person name="Sardemann C."/>
            <person name="Bakenhus I."/>
            <person name="Billerbeck S."/>
            <person name="Daniel R."/>
            <person name="Simon M."/>
        </authorList>
    </citation>
    <scope>NUCLEOTIDE SEQUENCE [LARGE SCALE GENOMIC DNA]</scope>
    <source>
        <strain evidence="1 2">RCA23</strain>
    </source>
</reference>
<evidence type="ECO:0000313" key="1">
    <source>
        <dbReference type="EMBL" id="AII86049.1"/>
    </source>
</evidence>
<dbReference type="AlphaFoldDB" id="A0AAN0VHH6"/>
<dbReference type="InterPro" id="IPR056470">
    <property type="entry name" value="BesD/HalB-like"/>
</dbReference>
<dbReference type="GeneID" id="93367967"/>
<evidence type="ECO:0008006" key="3">
    <source>
        <dbReference type="Google" id="ProtNLM"/>
    </source>
</evidence>
<dbReference type="Proteomes" id="UP000028680">
    <property type="component" value="Chromosome"/>
</dbReference>
<dbReference type="SUPFAM" id="SSF51197">
    <property type="entry name" value="Clavaminate synthase-like"/>
    <property type="match status" value="1"/>
</dbReference>
<sequence>MDIIDTDRYPIDQPDSAEFRALCARCQADLDTQGLFNLPGFLRPEAIERTLDWVKPVIARDAFVHKRAHNIYFKKEIPGLAPGHPALQELQTINHTICADQIEGSPITRLYDWPAFASFLAHVMNKPALYTMDDRIAGANVMTYYHGEALNWHFDRSEFTTTLLLQAPKAGGEFEYLRDLRTAEDPNYAGVAELLMGKRQTQICPQDAGTLNVFRGVNTAHRVTPVEGDRPRINAVLTYYETPGRRFSEQEHLGFYGRTLA</sequence>
<dbReference type="EMBL" id="CP003984">
    <property type="protein sequence ID" value="AII86049.1"/>
    <property type="molecule type" value="Genomic_DNA"/>
</dbReference>
<gene>
    <name evidence="1" type="ORF">RCA23_c04890</name>
</gene>
<keyword evidence="2" id="KW-1185">Reference proteome</keyword>
<protein>
    <recommendedName>
        <fullName evidence="3">2OG-Fe(II) oxygenase</fullName>
    </recommendedName>
</protein>
<accession>A0AAN0VHH6</accession>
<proteinExistence type="predicted"/>
<dbReference type="RefSeq" id="WP_044048903.1">
    <property type="nucleotide sequence ID" value="NZ_CP003984.1"/>
</dbReference>
<name>A0AAN0VHH6_9RHOB</name>
<dbReference type="Gene3D" id="2.60.120.620">
    <property type="entry name" value="q2cbj1_9rhob like domain"/>
    <property type="match status" value="1"/>
</dbReference>
<dbReference type="KEGG" id="ptp:RCA23_c04890"/>
<evidence type="ECO:0000313" key="2">
    <source>
        <dbReference type="Proteomes" id="UP000028680"/>
    </source>
</evidence>